<dbReference type="AlphaFoldDB" id="A0A6A6H3P4"/>
<protein>
    <submittedName>
        <fullName evidence="4">Uncharacterized protein</fullName>
    </submittedName>
</protein>
<sequence>MFAKRVVSRISAAVMATTMCLACPVACTNSADGSSWSRDTIIQLASLIAGIPALIGSMIGIIAVVRKYRSRYRQMSKPLPIDNQQLLNESTPREERGPGRVCIEGKTGEKRTSDIRQTGPDQDDMELEAGSGRHARSLVEPSRSPIAQRAREQRRQMEVTASIERPRTMGLRSRPLSPTLQEPIALNLVDDGPCRPQRPVDEMTPGVSERLGGGIRGIGEMQTALPVAHLGRPASTDEVRPSVPVRAESIHRLAAWFQAEYHSLSVQQMGERGVWECEMEESMRVDG</sequence>
<feature type="chain" id="PRO_5025332294" evidence="3">
    <location>
        <begin position="23"/>
        <end position="287"/>
    </location>
</feature>
<dbReference type="EMBL" id="ML991814">
    <property type="protein sequence ID" value="KAF2232527.1"/>
    <property type="molecule type" value="Genomic_DNA"/>
</dbReference>
<proteinExistence type="predicted"/>
<name>A0A6A6H3P4_VIRVR</name>
<feature type="signal peptide" evidence="3">
    <location>
        <begin position="1"/>
        <end position="22"/>
    </location>
</feature>
<evidence type="ECO:0000313" key="5">
    <source>
        <dbReference type="Proteomes" id="UP000800092"/>
    </source>
</evidence>
<evidence type="ECO:0000313" key="4">
    <source>
        <dbReference type="EMBL" id="KAF2232527.1"/>
    </source>
</evidence>
<keyword evidence="5" id="KW-1185">Reference proteome</keyword>
<evidence type="ECO:0000256" key="2">
    <source>
        <dbReference type="SAM" id="Phobius"/>
    </source>
</evidence>
<keyword evidence="2" id="KW-0812">Transmembrane</keyword>
<reference evidence="4" key="1">
    <citation type="journal article" date="2020" name="Stud. Mycol.">
        <title>101 Dothideomycetes genomes: a test case for predicting lifestyles and emergence of pathogens.</title>
        <authorList>
            <person name="Haridas S."/>
            <person name="Albert R."/>
            <person name="Binder M."/>
            <person name="Bloem J."/>
            <person name="Labutti K."/>
            <person name="Salamov A."/>
            <person name="Andreopoulos B."/>
            <person name="Baker S."/>
            <person name="Barry K."/>
            <person name="Bills G."/>
            <person name="Bluhm B."/>
            <person name="Cannon C."/>
            <person name="Castanera R."/>
            <person name="Culley D."/>
            <person name="Daum C."/>
            <person name="Ezra D."/>
            <person name="Gonzalez J."/>
            <person name="Henrissat B."/>
            <person name="Kuo A."/>
            <person name="Liang C."/>
            <person name="Lipzen A."/>
            <person name="Lutzoni F."/>
            <person name="Magnuson J."/>
            <person name="Mondo S."/>
            <person name="Nolan M."/>
            <person name="Ohm R."/>
            <person name="Pangilinan J."/>
            <person name="Park H.-J."/>
            <person name="Ramirez L."/>
            <person name="Alfaro M."/>
            <person name="Sun H."/>
            <person name="Tritt A."/>
            <person name="Yoshinaga Y."/>
            <person name="Zwiers L.-H."/>
            <person name="Turgeon B."/>
            <person name="Goodwin S."/>
            <person name="Spatafora J."/>
            <person name="Crous P."/>
            <person name="Grigoriev I."/>
        </authorList>
    </citation>
    <scope>NUCLEOTIDE SEQUENCE</scope>
    <source>
        <strain evidence="4">Tuck. ex Michener</strain>
    </source>
</reference>
<organism evidence="4 5">
    <name type="scientific">Viridothelium virens</name>
    <name type="common">Speckled blister lichen</name>
    <name type="synonym">Trypethelium virens</name>
    <dbReference type="NCBI Taxonomy" id="1048519"/>
    <lineage>
        <taxon>Eukaryota</taxon>
        <taxon>Fungi</taxon>
        <taxon>Dikarya</taxon>
        <taxon>Ascomycota</taxon>
        <taxon>Pezizomycotina</taxon>
        <taxon>Dothideomycetes</taxon>
        <taxon>Dothideomycetes incertae sedis</taxon>
        <taxon>Trypetheliales</taxon>
        <taxon>Trypetheliaceae</taxon>
        <taxon>Viridothelium</taxon>
    </lineage>
</organism>
<keyword evidence="2" id="KW-1133">Transmembrane helix</keyword>
<feature type="transmembrane region" description="Helical" evidence="2">
    <location>
        <begin position="40"/>
        <end position="65"/>
    </location>
</feature>
<feature type="region of interest" description="Disordered" evidence="1">
    <location>
        <begin position="88"/>
        <end position="158"/>
    </location>
</feature>
<evidence type="ECO:0000256" key="1">
    <source>
        <dbReference type="SAM" id="MobiDB-lite"/>
    </source>
</evidence>
<keyword evidence="2" id="KW-0472">Membrane</keyword>
<gene>
    <name evidence="4" type="ORF">EV356DRAFT_517288</name>
</gene>
<evidence type="ECO:0000256" key="3">
    <source>
        <dbReference type="SAM" id="SignalP"/>
    </source>
</evidence>
<keyword evidence="3" id="KW-0732">Signal</keyword>
<accession>A0A6A6H3P4</accession>
<dbReference type="Proteomes" id="UP000800092">
    <property type="component" value="Unassembled WGS sequence"/>
</dbReference>